<protein>
    <submittedName>
        <fullName evidence="2">Uncharacterized protein</fullName>
    </submittedName>
</protein>
<keyword evidence="3" id="KW-1185">Reference proteome</keyword>
<evidence type="ECO:0000313" key="2">
    <source>
        <dbReference type="EMBL" id="SFD14578.1"/>
    </source>
</evidence>
<accession>A0A1I1Q3Y1</accession>
<gene>
    <name evidence="2" type="ORF">SAMN05421842_12160</name>
</gene>
<dbReference type="EMBL" id="FOMG01000021">
    <property type="protein sequence ID" value="SFD14578.1"/>
    <property type="molecule type" value="Genomic_DNA"/>
</dbReference>
<dbReference type="AlphaFoldDB" id="A0A1I1Q3Y1"/>
<evidence type="ECO:0000313" key="3">
    <source>
        <dbReference type="Proteomes" id="UP000199263"/>
    </source>
</evidence>
<proteinExistence type="predicted"/>
<feature type="transmembrane region" description="Helical" evidence="1">
    <location>
        <begin position="6"/>
        <end position="31"/>
    </location>
</feature>
<evidence type="ECO:0000256" key="1">
    <source>
        <dbReference type="SAM" id="Phobius"/>
    </source>
</evidence>
<keyword evidence="1" id="KW-0472">Membrane</keyword>
<keyword evidence="1" id="KW-1133">Transmembrane helix</keyword>
<name>A0A1I1Q3Y1_9CLOT</name>
<reference evidence="2 3" key="1">
    <citation type="submission" date="2016-10" db="EMBL/GenBank/DDBJ databases">
        <authorList>
            <person name="de Groot N.N."/>
        </authorList>
    </citation>
    <scope>NUCLEOTIDE SEQUENCE [LARGE SCALE GENOMIC DNA]</scope>
    <source>
        <strain evidence="2 3">DSM 12992</strain>
    </source>
</reference>
<organism evidence="2 3">
    <name type="scientific">Clostridium uliginosum</name>
    <dbReference type="NCBI Taxonomy" id="119641"/>
    <lineage>
        <taxon>Bacteria</taxon>
        <taxon>Bacillati</taxon>
        <taxon>Bacillota</taxon>
        <taxon>Clostridia</taxon>
        <taxon>Eubacteriales</taxon>
        <taxon>Clostridiaceae</taxon>
        <taxon>Clostridium</taxon>
    </lineage>
</organism>
<sequence>MDYIQFTLKVLSVLFIYIVIMKICMVVANYVGEQLGLGKSLIYLWRKIRKK</sequence>
<dbReference type="Proteomes" id="UP000199263">
    <property type="component" value="Unassembled WGS sequence"/>
</dbReference>
<dbReference type="RefSeq" id="WP_175559990.1">
    <property type="nucleotide sequence ID" value="NZ_FOMG01000021.1"/>
</dbReference>
<keyword evidence="1" id="KW-0812">Transmembrane</keyword>